<accession>A0A1G1YSQ9</accession>
<dbReference type="AlphaFoldDB" id="A0A1G1YSQ9"/>
<evidence type="ECO:0000256" key="1">
    <source>
        <dbReference type="SAM" id="Phobius"/>
    </source>
</evidence>
<evidence type="ECO:0000313" key="3">
    <source>
        <dbReference type="Proteomes" id="UP000178944"/>
    </source>
</evidence>
<feature type="transmembrane region" description="Helical" evidence="1">
    <location>
        <begin position="31"/>
        <end position="52"/>
    </location>
</feature>
<comment type="caution">
    <text evidence="2">The sequence shown here is derived from an EMBL/GenBank/DDBJ whole genome shotgun (WGS) entry which is preliminary data.</text>
</comment>
<reference evidence="2 3" key="1">
    <citation type="journal article" date="2016" name="Nat. Commun.">
        <title>Thousands of microbial genomes shed light on interconnected biogeochemical processes in an aquifer system.</title>
        <authorList>
            <person name="Anantharaman K."/>
            <person name="Brown C.T."/>
            <person name="Hug L.A."/>
            <person name="Sharon I."/>
            <person name="Castelle C.J."/>
            <person name="Probst A.J."/>
            <person name="Thomas B.C."/>
            <person name="Singh A."/>
            <person name="Wilkins M.J."/>
            <person name="Karaoz U."/>
            <person name="Brodie E.L."/>
            <person name="Williams K.H."/>
            <person name="Hubbard S.S."/>
            <person name="Banfield J.F."/>
        </authorList>
    </citation>
    <scope>NUCLEOTIDE SEQUENCE [LARGE SCALE GENOMIC DNA]</scope>
</reference>
<sequence length="110" mass="12807">MAPIGNPEHEEVELMQIKRLLRLSVKKGNRLMAFLICLVIVVWTLAFIAQGYDYCQTILNPPYIMVSDSEYITRDRNGNILEHIIRDGRGNELSHEYKSYITYLIVTTFQ</sequence>
<keyword evidence="1" id="KW-0472">Membrane</keyword>
<dbReference type="EMBL" id="MHIQ01000002">
    <property type="protein sequence ID" value="OGY55371.1"/>
    <property type="molecule type" value="Genomic_DNA"/>
</dbReference>
<keyword evidence="1" id="KW-0812">Transmembrane</keyword>
<keyword evidence="1" id="KW-1133">Transmembrane helix</keyword>
<organism evidence="2 3">
    <name type="scientific">Candidatus Buchananbacteria bacterium RIFCSPLOWO2_01_FULL_56_15</name>
    <dbReference type="NCBI Taxonomy" id="1797547"/>
    <lineage>
        <taxon>Bacteria</taxon>
        <taxon>Candidatus Buchananiibacteriota</taxon>
    </lineage>
</organism>
<proteinExistence type="predicted"/>
<dbReference type="Proteomes" id="UP000178944">
    <property type="component" value="Unassembled WGS sequence"/>
</dbReference>
<name>A0A1G1YSQ9_9BACT</name>
<protein>
    <submittedName>
        <fullName evidence="2">Uncharacterized protein</fullName>
    </submittedName>
</protein>
<gene>
    <name evidence="2" type="ORF">A2951_00815</name>
</gene>
<evidence type="ECO:0000313" key="2">
    <source>
        <dbReference type="EMBL" id="OGY55371.1"/>
    </source>
</evidence>